<reference evidence="2 3" key="2">
    <citation type="journal article" date="2010" name="J. Bacteriol.">
        <title>Genome sequence of the polysaccharide-degrading, thermophilic anaerobe Spirochaeta thermophila DSM 6192.</title>
        <authorList>
            <person name="Angelov A."/>
            <person name="Liebl S."/>
            <person name="Ballschmiter M."/>
            <person name="Bomeke M."/>
            <person name="Lehmann R."/>
            <person name="Liesegang H."/>
            <person name="Daniel R."/>
            <person name="Liebl W."/>
        </authorList>
    </citation>
    <scope>NUCLEOTIDE SEQUENCE [LARGE SCALE GENOMIC DNA]</scope>
    <source>
        <strain evidence="3">ATCC 49972 / DSM 6192 / RI 19.B1</strain>
    </source>
</reference>
<protein>
    <submittedName>
        <fullName evidence="2">Uncharacterized protein</fullName>
    </submittedName>
</protein>
<dbReference type="EMBL" id="CP001698">
    <property type="protein sequence ID" value="ADN01834.1"/>
    <property type="molecule type" value="Genomic_DNA"/>
</dbReference>
<evidence type="ECO:0000313" key="2">
    <source>
        <dbReference type="EMBL" id="ADN01834.1"/>
    </source>
</evidence>
<dbReference type="PaxDb" id="665571-STHERM_c08870"/>
<keyword evidence="1" id="KW-0732">Signal</keyword>
<dbReference type="HOGENOM" id="CLU_083337_0_0_12"/>
<accession>E0RS47</accession>
<dbReference type="Proteomes" id="UP000001296">
    <property type="component" value="Chromosome"/>
</dbReference>
<feature type="chain" id="PRO_5003139713" evidence="1">
    <location>
        <begin position="24"/>
        <end position="279"/>
    </location>
</feature>
<evidence type="ECO:0000256" key="1">
    <source>
        <dbReference type="SAM" id="SignalP"/>
    </source>
</evidence>
<dbReference type="KEGG" id="sta:STHERM_c08870"/>
<name>E0RS47_WINT6</name>
<gene>
    <name evidence="2" type="ordered locus">STHERM_c08870</name>
</gene>
<evidence type="ECO:0000313" key="3">
    <source>
        <dbReference type="Proteomes" id="UP000001296"/>
    </source>
</evidence>
<dbReference type="eggNOG" id="COG4942">
    <property type="taxonomic scope" value="Bacteria"/>
</dbReference>
<organism evidence="2 3">
    <name type="scientific">Winmispira thermophila (strain ATCC 49972 / DSM 6192 / RI 19.B1)</name>
    <name type="common">Spirochaeta thermophila</name>
    <dbReference type="NCBI Taxonomy" id="665571"/>
    <lineage>
        <taxon>Bacteria</taxon>
        <taxon>Pseudomonadati</taxon>
        <taxon>Spirochaetota</taxon>
        <taxon>Spirochaetia</taxon>
        <taxon>Winmispirales</taxon>
        <taxon>Winmispiraceae</taxon>
        <taxon>Winmispira</taxon>
    </lineage>
</organism>
<dbReference type="AlphaFoldDB" id="E0RS47"/>
<proteinExistence type="predicted"/>
<feature type="signal peptide" evidence="1">
    <location>
        <begin position="1"/>
        <end position="23"/>
    </location>
</feature>
<sequence length="279" mass="30620">MRKALFPFLGVLFSFLTSPLCEAYQWPVDPSFLSMGFGSHVEGMTLPGLIFTSRGTVSPVAAGEVVFTREAGDAGSLPLWTSSLVVIAHEEDFFSIYQGLPPSPLPPVAGPITPLADIEGTSWYFELFDLRWQKIVNPLIVLPPVDPPDTRPPRILDLVMEREGARISLPPRGETVIPPGVWRFFLRADDPGPLGEGLWFRCSLLLQGVELSTIEWSSLSLVQKALLPEGSVPGEPVYTEDGLVFLGAFRLLPGRQQLRVVARDLAGNLSSRVYPLVVR</sequence>
<reference key="1">
    <citation type="submission" date="2009-08" db="EMBL/GenBank/DDBJ databases">
        <title>The genome sequence of Spirochaeta thermophila DSM6192.</title>
        <authorList>
            <person name="Angelov A."/>
            <person name="Mientus M."/>
            <person name="Wittenberg S."/>
            <person name="Lehmann R."/>
            <person name="Liesegang H."/>
            <person name="Daniel R."/>
            <person name="Liebl W."/>
        </authorList>
    </citation>
    <scope>NUCLEOTIDE SEQUENCE</scope>
    <source>
        <strain>DSM 6192</strain>
    </source>
</reference>
<dbReference type="RefSeq" id="WP_013313675.1">
    <property type="nucleotide sequence ID" value="NC_014484.1"/>
</dbReference>